<evidence type="ECO:0000313" key="3">
    <source>
        <dbReference type="Proteomes" id="UP000215005"/>
    </source>
</evidence>
<dbReference type="RefSeq" id="WP_017620491.1">
    <property type="nucleotide sequence ID" value="NZ_ANBG01000328.1"/>
</dbReference>
<sequence length="119" mass="12429">MMLKKMAAAGIIAATATTMFAATPASAAEAATKGTVRFSFGCNGSTKARANFSYNEGTVSTTVYYNNHCSHSVRVTVNMADASGQNIHCLKVPAHKKGSKKYRQGLSGTFKGLSKGCLA</sequence>
<keyword evidence="1" id="KW-0732">Signal</keyword>
<organism evidence="2 3">
    <name type="scientific">Nocardiopsis gilva YIM 90087</name>
    <dbReference type="NCBI Taxonomy" id="1235441"/>
    <lineage>
        <taxon>Bacteria</taxon>
        <taxon>Bacillati</taxon>
        <taxon>Actinomycetota</taxon>
        <taxon>Actinomycetes</taxon>
        <taxon>Streptosporangiales</taxon>
        <taxon>Nocardiopsidaceae</taxon>
        <taxon>Nocardiopsis</taxon>
    </lineage>
</organism>
<dbReference type="OrthoDB" id="3539734at2"/>
<keyword evidence="3" id="KW-1185">Reference proteome</keyword>
<reference evidence="2 3" key="1">
    <citation type="submission" date="2017-08" db="EMBL/GenBank/DDBJ databases">
        <title>The complete genome sequence of Nocardiopsis gilva YIM 90087.</title>
        <authorList>
            <person name="Yin M."/>
            <person name="Tang S."/>
        </authorList>
    </citation>
    <scope>NUCLEOTIDE SEQUENCE [LARGE SCALE GENOMIC DNA]</scope>
    <source>
        <strain evidence="2 3">YIM 90087</strain>
    </source>
</reference>
<dbReference type="AlphaFoldDB" id="A0A223S0K0"/>
<evidence type="ECO:0000256" key="1">
    <source>
        <dbReference type="SAM" id="SignalP"/>
    </source>
</evidence>
<protein>
    <submittedName>
        <fullName evidence="2">Uncharacterized protein</fullName>
    </submittedName>
</protein>
<name>A0A223S0K0_9ACTN</name>
<feature type="signal peptide" evidence="1">
    <location>
        <begin position="1"/>
        <end position="27"/>
    </location>
</feature>
<feature type="chain" id="PRO_5011249710" evidence="1">
    <location>
        <begin position="28"/>
        <end position="119"/>
    </location>
</feature>
<accession>A0A223S0K0</accession>
<proteinExistence type="predicted"/>
<evidence type="ECO:0000313" key="2">
    <source>
        <dbReference type="EMBL" id="ASU81650.1"/>
    </source>
</evidence>
<dbReference type="EMBL" id="CP022753">
    <property type="protein sequence ID" value="ASU81650.1"/>
    <property type="molecule type" value="Genomic_DNA"/>
</dbReference>
<gene>
    <name evidence="2" type="ORF">CDO52_01530</name>
</gene>
<dbReference type="Proteomes" id="UP000215005">
    <property type="component" value="Chromosome"/>
</dbReference>
<dbReference type="KEGG" id="ngv:CDO52_01530"/>